<comment type="similarity">
    <text evidence="1 5">Belongs to the FliD family.</text>
</comment>
<dbReference type="EMBL" id="BBYR01000069">
    <property type="protein sequence ID" value="GAP38219.1"/>
    <property type="molecule type" value="Genomic_DNA"/>
</dbReference>
<protein>
    <recommendedName>
        <fullName evidence="5">Flagellar hook-associated protein 2</fullName>
        <shortName evidence="5">HAP2</shortName>
    </recommendedName>
    <alternativeName>
        <fullName evidence="5">Flagellar cap protein</fullName>
    </alternativeName>
</protein>
<comment type="caution">
    <text evidence="8">The sequence shown here is derived from an EMBL/GenBank/DDBJ whole genome shotgun (WGS) entry which is preliminary data.</text>
</comment>
<comment type="subcellular location">
    <subcellularLocation>
        <location evidence="5">Secreted</location>
    </subcellularLocation>
    <subcellularLocation>
        <location evidence="5">Bacterial flagellum</location>
    </subcellularLocation>
</comment>
<dbReference type="AlphaFoldDB" id="A0A0K8P6S5"/>
<accession>A0A0K8P6S5</accession>
<gene>
    <name evidence="8" type="ORF">ISF6_4413</name>
</gene>
<dbReference type="GO" id="GO:0005576">
    <property type="term" value="C:extracellular region"/>
    <property type="evidence" value="ECO:0007669"/>
    <property type="project" value="UniProtKB-SubCell"/>
</dbReference>
<evidence type="ECO:0000256" key="2">
    <source>
        <dbReference type="ARBA" id="ARBA00011255"/>
    </source>
</evidence>
<dbReference type="InterPro" id="IPR010810">
    <property type="entry name" value="Flagellin_hook_IN_motif"/>
</dbReference>
<dbReference type="InterPro" id="IPR040026">
    <property type="entry name" value="FliD"/>
</dbReference>
<keyword evidence="9" id="KW-1185">Reference proteome</keyword>
<dbReference type="GO" id="GO:0009424">
    <property type="term" value="C:bacterial-type flagellum hook"/>
    <property type="evidence" value="ECO:0007669"/>
    <property type="project" value="UniProtKB-UniRule"/>
</dbReference>
<dbReference type="GO" id="GO:0071973">
    <property type="term" value="P:bacterial-type flagellum-dependent cell motility"/>
    <property type="evidence" value="ECO:0007669"/>
    <property type="project" value="TreeGrafter"/>
</dbReference>
<dbReference type="RefSeq" id="WP_054022090.1">
    <property type="nucleotide sequence ID" value="NZ_BBYR01000069.1"/>
</dbReference>
<comment type="function">
    <text evidence="5">Required for morphogenesis and for the elongation of the flagellar filament by facilitating polymerization of the flagellin monomers at the tip of growing filament. Forms a capping structure, which prevents flagellin subunits (transported through the central channel of the flagellum) from leaking out without polymerization at the distal end.</text>
</comment>
<proteinExistence type="inferred from homology"/>
<keyword evidence="8" id="KW-0282">Flagellum</keyword>
<dbReference type="PANTHER" id="PTHR30288:SF0">
    <property type="entry name" value="FLAGELLAR HOOK-ASSOCIATED PROTEIN 2"/>
    <property type="match status" value="1"/>
</dbReference>
<dbReference type="STRING" id="1547922.ISF6_4413"/>
<dbReference type="InterPro" id="IPR010809">
    <property type="entry name" value="FliD_C"/>
</dbReference>
<dbReference type="Pfam" id="PF07196">
    <property type="entry name" value="Flagellin_IN"/>
    <property type="match status" value="1"/>
</dbReference>
<keyword evidence="5" id="KW-0964">Secreted</keyword>
<dbReference type="GO" id="GO:0009421">
    <property type="term" value="C:bacterial-type flagellum filament cap"/>
    <property type="evidence" value="ECO:0007669"/>
    <property type="project" value="InterPro"/>
</dbReference>
<keyword evidence="4 5" id="KW-0975">Bacterial flagellum</keyword>
<evidence type="ECO:0000256" key="4">
    <source>
        <dbReference type="ARBA" id="ARBA00023143"/>
    </source>
</evidence>
<evidence type="ECO:0000256" key="5">
    <source>
        <dbReference type="RuleBase" id="RU362066"/>
    </source>
</evidence>
<evidence type="ECO:0000259" key="6">
    <source>
        <dbReference type="Pfam" id="PF02465"/>
    </source>
</evidence>
<keyword evidence="8" id="KW-0969">Cilium</keyword>
<dbReference type="InterPro" id="IPR003481">
    <property type="entry name" value="FliD_N"/>
</dbReference>
<evidence type="ECO:0000256" key="1">
    <source>
        <dbReference type="ARBA" id="ARBA00009764"/>
    </source>
</evidence>
<evidence type="ECO:0000313" key="8">
    <source>
        <dbReference type="EMBL" id="GAP38219.1"/>
    </source>
</evidence>
<keyword evidence="3" id="KW-0175">Coiled coil</keyword>
<evidence type="ECO:0000313" key="9">
    <source>
        <dbReference type="Proteomes" id="UP000037660"/>
    </source>
</evidence>
<evidence type="ECO:0000256" key="3">
    <source>
        <dbReference type="ARBA" id="ARBA00023054"/>
    </source>
</evidence>
<evidence type="ECO:0000259" key="7">
    <source>
        <dbReference type="Pfam" id="PF07195"/>
    </source>
</evidence>
<dbReference type="OrthoDB" id="9810816at2"/>
<comment type="subunit">
    <text evidence="2 5">Homopentamer.</text>
</comment>
<sequence length="471" mass="48156">MAGTISSAGIGSGLDVATIVSQLMSIEKQPLKQLQTQASTTQSQISEVGKISSALSTLRELSTKLASSTFWAQTTAKSSDAAVSITNDGTAKPATYSVAVSSLASAQAVVGTQRFAATTDTVGSGTLSIALGSWSADGNSFNGRTPASSVDVVIEDGDTLATLRDKINASGGGVTASILTDSTGSRLVMRSKDTGAANGFSVTVAGGSGGVANLGYAPGAKSATLTSSAADSVATIDGIEVRSASKQLTNVLDGVSLTLNAVTTTPVTATVSSDTDAIKKAITDFAAAYTSVATLIANDTKYDAGSKKAGVLQGDSLITGALMRMRSTLGNGTTASTVFARLSDIGLEQQRDGSIKVNDTKLTNAVANVDQLRVAFSNLDSANPSNSGFAKQFQKLADSLIGATGSITQRSTALKDKLERNQDRQDALNDRLARVEARLTAQYGALDTKVSSANALQSYVSQQITQWNKAT</sequence>
<dbReference type="PANTHER" id="PTHR30288">
    <property type="entry name" value="FLAGELLAR CAP/ASSEMBLY PROTEIN FLID"/>
    <property type="match status" value="1"/>
</dbReference>
<reference evidence="8 9" key="2">
    <citation type="journal article" date="2016" name="Science">
        <title>A bacterium that degrades and assimilates poly(ethylene terephthalate).</title>
        <authorList>
            <person name="Yoshida S."/>
            <person name="Hiraga K."/>
            <person name="Takehana T."/>
            <person name="Taniguchi I."/>
            <person name="Yamaji H."/>
            <person name="Maeda Y."/>
            <person name="Toyohara K."/>
            <person name="Miyamoto K."/>
            <person name="Kimura Y."/>
            <person name="Oda K."/>
        </authorList>
    </citation>
    <scope>NUCLEOTIDE SEQUENCE [LARGE SCALE GENOMIC DNA]</scope>
    <source>
        <strain evidence="9">NBRC 110686 / TISTR 2288 / 201-F6</strain>
    </source>
</reference>
<dbReference type="GO" id="GO:0007155">
    <property type="term" value="P:cell adhesion"/>
    <property type="evidence" value="ECO:0007669"/>
    <property type="project" value="InterPro"/>
</dbReference>
<keyword evidence="8" id="KW-0966">Cell projection</keyword>
<dbReference type="Pfam" id="PF02465">
    <property type="entry name" value="FliD_N"/>
    <property type="match status" value="1"/>
</dbReference>
<dbReference type="Pfam" id="PF07195">
    <property type="entry name" value="FliD_C"/>
    <property type="match status" value="1"/>
</dbReference>
<feature type="domain" description="Flagellar hook-associated protein 2 C-terminal" evidence="7">
    <location>
        <begin position="229"/>
        <end position="455"/>
    </location>
</feature>
<organism evidence="8 9">
    <name type="scientific">Piscinibacter sakaiensis</name>
    <name type="common">Ideonella sakaiensis</name>
    <dbReference type="NCBI Taxonomy" id="1547922"/>
    <lineage>
        <taxon>Bacteria</taxon>
        <taxon>Pseudomonadati</taxon>
        <taxon>Pseudomonadota</taxon>
        <taxon>Betaproteobacteria</taxon>
        <taxon>Burkholderiales</taxon>
        <taxon>Sphaerotilaceae</taxon>
        <taxon>Piscinibacter</taxon>
    </lineage>
</organism>
<feature type="domain" description="Flagellar hook-associated protein 2 N-terminal" evidence="6">
    <location>
        <begin position="12"/>
        <end position="107"/>
    </location>
</feature>
<reference evidence="9" key="1">
    <citation type="submission" date="2015-07" db="EMBL/GenBank/DDBJ databases">
        <title>Discovery of a poly(ethylene terephthalate assimilation.</title>
        <authorList>
            <person name="Yoshida S."/>
            <person name="Hiraga K."/>
            <person name="Takehana T."/>
            <person name="Taniguchi I."/>
            <person name="Yamaji H."/>
            <person name="Maeda Y."/>
            <person name="Toyohara K."/>
            <person name="Miyamoto K."/>
            <person name="Kimura Y."/>
            <person name="Oda K."/>
        </authorList>
    </citation>
    <scope>NUCLEOTIDE SEQUENCE [LARGE SCALE GENOMIC DNA]</scope>
    <source>
        <strain evidence="9">NBRC 110686 / TISTR 2288 / 201-F6</strain>
    </source>
</reference>
<name>A0A0K8P6S5_PISS1</name>
<dbReference type="Proteomes" id="UP000037660">
    <property type="component" value="Unassembled WGS sequence"/>
</dbReference>